<dbReference type="PROSITE" id="PS50011">
    <property type="entry name" value="PROTEIN_KINASE_DOM"/>
    <property type="match status" value="1"/>
</dbReference>
<evidence type="ECO:0000256" key="7">
    <source>
        <dbReference type="RuleBase" id="RU000304"/>
    </source>
</evidence>
<feature type="domain" description="Protein kinase" evidence="9">
    <location>
        <begin position="24"/>
        <end position="301"/>
    </location>
</feature>
<keyword evidence="2" id="KW-0808">Transferase</keyword>
<dbReference type="InterPro" id="IPR000719">
    <property type="entry name" value="Prot_kinase_dom"/>
</dbReference>
<evidence type="ECO:0000313" key="10">
    <source>
        <dbReference type="EMBL" id="GHJ84595.1"/>
    </source>
</evidence>
<keyword evidence="4" id="KW-0418">Kinase</keyword>
<dbReference type="SUPFAM" id="SSF56112">
    <property type="entry name" value="Protein kinase-like (PK-like)"/>
    <property type="match status" value="1"/>
</dbReference>
<dbReference type="InterPro" id="IPR017441">
    <property type="entry name" value="Protein_kinase_ATP_BS"/>
</dbReference>
<evidence type="ECO:0000256" key="1">
    <source>
        <dbReference type="ARBA" id="ARBA00022527"/>
    </source>
</evidence>
<dbReference type="PANTHER" id="PTHR24345:SF91">
    <property type="entry name" value="SERINE_THREONINE-PROTEIN KINASE PLK4"/>
    <property type="match status" value="1"/>
</dbReference>
<organism evidence="10 11">
    <name type="scientific">Naganishia liquefaciens</name>
    <dbReference type="NCBI Taxonomy" id="104408"/>
    <lineage>
        <taxon>Eukaryota</taxon>
        <taxon>Fungi</taxon>
        <taxon>Dikarya</taxon>
        <taxon>Basidiomycota</taxon>
        <taxon>Agaricomycotina</taxon>
        <taxon>Tremellomycetes</taxon>
        <taxon>Filobasidiales</taxon>
        <taxon>Filobasidiaceae</taxon>
        <taxon>Naganishia</taxon>
    </lineage>
</organism>
<keyword evidence="1 7" id="KW-0723">Serine/threonine-protein kinase</keyword>
<dbReference type="OrthoDB" id="541276at2759"/>
<keyword evidence="5 6" id="KW-0067">ATP-binding</keyword>
<protein>
    <recommendedName>
        <fullName evidence="9">Protein kinase domain-containing protein</fullName>
    </recommendedName>
</protein>
<dbReference type="InterPro" id="IPR008271">
    <property type="entry name" value="Ser/Thr_kinase_AS"/>
</dbReference>
<keyword evidence="3 6" id="KW-0547">Nucleotide-binding</keyword>
<evidence type="ECO:0000259" key="9">
    <source>
        <dbReference type="PROSITE" id="PS50011"/>
    </source>
</evidence>
<dbReference type="GO" id="GO:0004674">
    <property type="term" value="F:protein serine/threonine kinase activity"/>
    <property type="evidence" value="ECO:0007669"/>
    <property type="project" value="UniProtKB-KW"/>
</dbReference>
<dbReference type="GO" id="GO:0005524">
    <property type="term" value="F:ATP binding"/>
    <property type="evidence" value="ECO:0007669"/>
    <property type="project" value="UniProtKB-UniRule"/>
</dbReference>
<dbReference type="SMART" id="SM00220">
    <property type="entry name" value="S_TKc"/>
    <property type="match status" value="1"/>
</dbReference>
<dbReference type="PANTHER" id="PTHR24345">
    <property type="entry name" value="SERINE/THREONINE-PROTEIN KINASE PLK"/>
    <property type="match status" value="1"/>
</dbReference>
<evidence type="ECO:0000256" key="4">
    <source>
        <dbReference type="ARBA" id="ARBA00022777"/>
    </source>
</evidence>
<keyword evidence="11" id="KW-1185">Reference proteome</keyword>
<evidence type="ECO:0000313" key="11">
    <source>
        <dbReference type="Proteomes" id="UP000620104"/>
    </source>
</evidence>
<evidence type="ECO:0000256" key="3">
    <source>
        <dbReference type="ARBA" id="ARBA00022741"/>
    </source>
</evidence>
<accession>A0A8H3YCQ8</accession>
<evidence type="ECO:0000256" key="8">
    <source>
        <dbReference type="SAM" id="MobiDB-lite"/>
    </source>
</evidence>
<reference evidence="10" key="1">
    <citation type="submission" date="2020-07" db="EMBL/GenBank/DDBJ databases">
        <title>Draft Genome Sequence of a Deep-Sea Yeast, Naganishia (Cryptococcus) liquefaciens strain N6.</title>
        <authorList>
            <person name="Han Y.W."/>
            <person name="Kajitani R."/>
            <person name="Morimoto H."/>
            <person name="Parhat M."/>
            <person name="Tsubouchi H."/>
            <person name="Bakenova O."/>
            <person name="Ogata M."/>
            <person name="Argunhan B."/>
            <person name="Aoki R."/>
            <person name="Kajiwara S."/>
            <person name="Itoh T."/>
            <person name="Iwasaki H."/>
        </authorList>
    </citation>
    <scope>NUCLEOTIDE SEQUENCE</scope>
    <source>
        <strain evidence="10">N6</strain>
    </source>
</reference>
<sequence length="416" mass="46646">MTAYSPLHEQVTLTAEHTLGEYGLRLRSTIGVGAYGVVCRAQRMFIPVTADRSNPPPIEYAVKVLVMAEHHTAAYKQQLRELSLHDFACRHPNIVTIHKTIQRGDLILIIMDLCLGGDLFTMITERQRYIGDDHLIKRVFSQIVRAVQHCHDMGIFHRDLKPENILCSRNGEDVYLADFGLATTERHSRDFGCGSTFYMSPECQGGLADQRQFGYSTKANDIWSLGVILVNLTCGRNPWRQATVKDETFRAFVQNPDFLRTILPISVELNDLLKRIFKLDPEERISLTQLLLAIAELETFTMSENELRLAHAAAQSAANTATHRNDSARYRSCIPDGPSFDSDTPILGTALSNRIPESSVQHTPQLEHNRTLSSSEDDVRLPQTPPFVVGRMPGGDVKVDYTAPNSCRSPSPLDME</sequence>
<proteinExistence type="inferred from homology"/>
<feature type="binding site" evidence="6">
    <location>
        <position position="63"/>
    </location>
    <ligand>
        <name>ATP</name>
        <dbReference type="ChEBI" id="CHEBI:30616"/>
    </ligand>
</feature>
<dbReference type="Gene3D" id="1.10.510.10">
    <property type="entry name" value="Transferase(Phosphotransferase) domain 1"/>
    <property type="match status" value="1"/>
</dbReference>
<dbReference type="EMBL" id="BLZA01000009">
    <property type="protein sequence ID" value="GHJ84595.1"/>
    <property type="molecule type" value="Genomic_DNA"/>
</dbReference>
<dbReference type="Proteomes" id="UP000620104">
    <property type="component" value="Unassembled WGS sequence"/>
</dbReference>
<dbReference type="AlphaFoldDB" id="A0A8H3YCQ8"/>
<gene>
    <name evidence="10" type="ORF">NliqN6_0997</name>
</gene>
<evidence type="ECO:0000256" key="5">
    <source>
        <dbReference type="ARBA" id="ARBA00022840"/>
    </source>
</evidence>
<name>A0A8H3YCQ8_9TREE</name>
<evidence type="ECO:0000256" key="2">
    <source>
        <dbReference type="ARBA" id="ARBA00022679"/>
    </source>
</evidence>
<evidence type="ECO:0000256" key="6">
    <source>
        <dbReference type="PROSITE-ProRule" id="PRU10141"/>
    </source>
</evidence>
<comment type="similarity">
    <text evidence="7">Belongs to the protein kinase superfamily.</text>
</comment>
<dbReference type="PROSITE" id="PS00108">
    <property type="entry name" value="PROTEIN_KINASE_ST"/>
    <property type="match status" value="1"/>
</dbReference>
<dbReference type="PROSITE" id="PS00107">
    <property type="entry name" value="PROTEIN_KINASE_ATP"/>
    <property type="match status" value="1"/>
</dbReference>
<comment type="caution">
    <text evidence="10">The sequence shown here is derived from an EMBL/GenBank/DDBJ whole genome shotgun (WGS) entry which is preliminary data.</text>
</comment>
<feature type="region of interest" description="Disordered" evidence="8">
    <location>
        <begin position="357"/>
        <end position="416"/>
    </location>
</feature>
<dbReference type="GO" id="GO:0005634">
    <property type="term" value="C:nucleus"/>
    <property type="evidence" value="ECO:0007669"/>
    <property type="project" value="TreeGrafter"/>
</dbReference>
<dbReference type="InterPro" id="IPR011009">
    <property type="entry name" value="Kinase-like_dom_sf"/>
</dbReference>
<dbReference type="Pfam" id="PF00069">
    <property type="entry name" value="Pkinase"/>
    <property type="match status" value="1"/>
</dbReference>